<keyword evidence="4" id="KW-0804">Transcription</keyword>
<keyword evidence="3" id="KW-0238">DNA-binding</keyword>
<dbReference type="Pfam" id="PF03466">
    <property type="entry name" value="LysR_substrate"/>
    <property type="match status" value="1"/>
</dbReference>
<dbReference type="InterPro" id="IPR036390">
    <property type="entry name" value="WH_DNA-bd_sf"/>
</dbReference>
<name>A0ABW8MFH6_9BURK</name>
<dbReference type="Gene3D" id="3.40.190.10">
    <property type="entry name" value="Periplasmic binding protein-like II"/>
    <property type="match status" value="2"/>
</dbReference>
<dbReference type="SUPFAM" id="SSF46785">
    <property type="entry name" value="Winged helix' DNA-binding domain"/>
    <property type="match status" value="1"/>
</dbReference>
<evidence type="ECO:0000313" key="6">
    <source>
        <dbReference type="EMBL" id="MFK4442431.1"/>
    </source>
</evidence>
<dbReference type="Proteomes" id="UP001620514">
    <property type="component" value="Unassembled WGS sequence"/>
</dbReference>
<dbReference type="InterPro" id="IPR000847">
    <property type="entry name" value="LysR_HTH_N"/>
</dbReference>
<dbReference type="SUPFAM" id="SSF53850">
    <property type="entry name" value="Periplasmic binding protein-like II"/>
    <property type="match status" value="1"/>
</dbReference>
<gene>
    <name evidence="6" type="ORF">ABH943_002447</name>
</gene>
<keyword evidence="2" id="KW-0805">Transcription regulation</keyword>
<protein>
    <submittedName>
        <fullName evidence="6">LysR family glycine cleavage system transcriptional activator</fullName>
    </submittedName>
</protein>
<evidence type="ECO:0000313" key="7">
    <source>
        <dbReference type="Proteomes" id="UP001620514"/>
    </source>
</evidence>
<evidence type="ECO:0000256" key="1">
    <source>
        <dbReference type="ARBA" id="ARBA00009437"/>
    </source>
</evidence>
<dbReference type="PANTHER" id="PTHR30537">
    <property type="entry name" value="HTH-TYPE TRANSCRIPTIONAL REGULATOR"/>
    <property type="match status" value="1"/>
</dbReference>
<dbReference type="PRINTS" id="PR00039">
    <property type="entry name" value="HTHLYSR"/>
</dbReference>
<reference evidence="6 7" key="1">
    <citation type="submission" date="2024-11" db="EMBL/GenBank/DDBJ databases">
        <title>Using genomics to understand microbial adaptation to soil warming.</title>
        <authorList>
            <person name="Deangelis K.M. PhD."/>
        </authorList>
    </citation>
    <scope>NUCLEOTIDE SEQUENCE [LARGE SCALE GENOMIC DNA]</scope>
    <source>
        <strain evidence="6 7">GAS97</strain>
    </source>
</reference>
<comment type="similarity">
    <text evidence="1">Belongs to the LysR transcriptional regulatory family.</text>
</comment>
<dbReference type="PROSITE" id="PS50931">
    <property type="entry name" value="HTH_LYSR"/>
    <property type="match status" value="1"/>
</dbReference>
<dbReference type="EMBL" id="JBIYDN010000006">
    <property type="protein sequence ID" value="MFK4442431.1"/>
    <property type="molecule type" value="Genomic_DNA"/>
</dbReference>
<dbReference type="InterPro" id="IPR017786">
    <property type="entry name" value="TF_choline_sulphate-util"/>
</dbReference>
<dbReference type="CDD" id="cd08432">
    <property type="entry name" value="PBP2_GcdR_TrpI_HvrB_AmpR_like"/>
    <property type="match status" value="1"/>
</dbReference>
<dbReference type="InterPro" id="IPR036388">
    <property type="entry name" value="WH-like_DNA-bd_sf"/>
</dbReference>
<dbReference type="Pfam" id="PF00126">
    <property type="entry name" value="HTH_1"/>
    <property type="match status" value="1"/>
</dbReference>
<dbReference type="RefSeq" id="WP_404606673.1">
    <property type="nucleotide sequence ID" value="NZ_JBIYDN010000006.1"/>
</dbReference>
<comment type="caution">
    <text evidence="6">The sequence shown here is derived from an EMBL/GenBank/DDBJ whole genome shotgun (WGS) entry which is preliminary data.</text>
</comment>
<dbReference type="PANTHER" id="PTHR30537:SF26">
    <property type="entry name" value="GLYCINE CLEAVAGE SYSTEM TRANSCRIPTIONAL ACTIVATOR"/>
    <property type="match status" value="1"/>
</dbReference>
<dbReference type="InterPro" id="IPR005119">
    <property type="entry name" value="LysR_subst-bd"/>
</dbReference>
<organism evidence="6 7">
    <name type="scientific">Caballeronia udeis</name>
    <dbReference type="NCBI Taxonomy" id="1232866"/>
    <lineage>
        <taxon>Bacteria</taxon>
        <taxon>Pseudomonadati</taxon>
        <taxon>Pseudomonadota</taxon>
        <taxon>Betaproteobacteria</taxon>
        <taxon>Burkholderiales</taxon>
        <taxon>Burkholderiaceae</taxon>
        <taxon>Caballeronia</taxon>
    </lineage>
</organism>
<evidence type="ECO:0000256" key="4">
    <source>
        <dbReference type="ARBA" id="ARBA00023163"/>
    </source>
</evidence>
<keyword evidence="7" id="KW-1185">Reference proteome</keyword>
<evidence type="ECO:0000256" key="3">
    <source>
        <dbReference type="ARBA" id="ARBA00023125"/>
    </source>
</evidence>
<dbReference type="Gene3D" id="1.10.10.10">
    <property type="entry name" value="Winged helix-like DNA-binding domain superfamily/Winged helix DNA-binding domain"/>
    <property type="match status" value="1"/>
</dbReference>
<proteinExistence type="inferred from homology"/>
<dbReference type="NCBIfam" id="TIGR03418">
    <property type="entry name" value="chol_sulf_TF"/>
    <property type="match status" value="1"/>
</dbReference>
<sequence length="334" mass="37230">MASAPILTDGGGRLPPLQTLAYFDAAARHLNFTSAARELGTSQPAVSHRISALEADLGMPLFKRLHRGVELTEEGASLFEAVFESLDSIRSRVSDIRSRRRRRTLTLATDFGFASYWLLPRLAELRSLMPEFDVRITSSQQDFDAMRDHADLAITFGSGRWSGCTVQRLFAETVVPVCAPSLLKNKEDQLSRQDLAAQRFLHLESAVPSRWLTWADWFNEHDFTPAPDSRHFTFNSYSNVIEATVAGQGVALGWIPLIDPLIKNRSLAIASNRTMTTSGGYYLLVPPTDRFGEARDQLVRWLLAECGKDGQHQAHWVETASKRYGNPVATLDPA</sequence>
<dbReference type="InterPro" id="IPR058163">
    <property type="entry name" value="LysR-type_TF_proteobact-type"/>
</dbReference>
<accession>A0ABW8MFH6</accession>
<evidence type="ECO:0000259" key="5">
    <source>
        <dbReference type="PROSITE" id="PS50931"/>
    </source>
</evidence>
<feature type="domain" description="HTH lysR-type" evidence="5">
    <location>
        <begin position="15"/>
        <end position="72"/>
    </location>
</feature>
<evidence type="ECO:0000256" key="2">
    <source>
        <dbReference type="ARBA" id="ARBA00023015"/>
    </source>
</evidence>